<reference evidence="7" key="2">
    <citation type="submission" date="2013-09" db="EMBL/GenBank/DDBJ databases">
        <title>Draft genome sequence of Anaerotruncus colihominis(DSM 17241).</title>
        <authorList>
            <person name="Sudarsanam P."/>
            <person name="Ley R."/>
            <person name="Guruge J."/>
            <person name="Turnbaugh P.J."/>
            <person name="Mahowald M."/>
            <person name="Liep D."/>
            <person name="Gordon J."/>
        </authorList>
    </citation>
    <scope>NUCLEOTIDE SEQUENCE</scope>
    <source>
        <strain evidence="7">DSM 17241</strain>
    </source>
</reference>
<accession>B0P6G2</accession>
<dbReference type="STRING" id="169435.ERS852551_00535"/>
<dbReference type="PANTHER" id="PTHR32196">
    <property type="entry name" value="ABC TRANSPORTER PERMEASE PROTEIN YPHD-RELATED-RELATED"/>
    <property type="match status" value="1"/>
</dbReference>
<feature type="transmembrane region" description="Helical" evidence="6">
    <location>
        <begin position="50"/>
        <end position="67"/>
    </location>
</feature>
<dbReference type="InterPro" id="IPR001851">
    <property type="entry name" value="ABC_transp_permease"/>
</dbReference>
<keyword evidence="5 6" id="KW-0472">Membrane</keyword>
<comment type="subcellular location">
    <subcellularLocation>
        <location evidence="1">Cell membrane</location>
        <topology evidence="1">Multi-pass membrane protein</topology>
    </subcellularLocation>
</comment>
<evidence type="ECO:0000256" key="4">
    <source>
        <dbReference type="ARBA" id="ARBA00022989"/>
    </source>
</evidence>
<name>B0P6G2_9FIRM</name>
<feature type="transmembrane region" description="Helical" evidence="6">
    <location>
        <begin position="127"/>
        <end position="144"/>
    </location>
</feature>
<evidence type="ECO:0000313" key="7">
    <source>
        <dbReference type="EMBL" id="EDS12787.1"/>
    </source>
</evidence>
<dbReference type="eggNOG" id="COG4211">
    <property type="taxonomic scope" value="Bacteria"/>
</dbReference>
<dbReference type="AlphaFoldDB" id="B0P6G2"/>
<keyword evidence="8" id="KW-1185">Reference proteome</keyword>
<feature type="transmembrane region" description="Helical" evidence="6">
    <location>
        <begin position="263"/>
        <end position="284"/>
    </location>
</feature>
<dbReference type="NCBIfam" id="NF007014">
    <property type="entry name" value="PRK09478.1"/>
    <property type="match status" value="1"/>
</dbReference>
<dbReference type="GO" id="GO:0005886">
    <property type="term" value="C:plasma membrane"/>
    <property type="evidence" value="ECO:0007669"/>
    <property type="project" value="UniProtKB-SubCell"/>
</dbReference>
<feature type="transmembrane region" description="Helical" evidence="6">
    <location>
        <begin position="369"/>
        <end position="389"/>
    </location>
</feature>
<sequence>MSSESEVPGMQKGNTISRATYAVYFFIAAAVLVVLGIVLTIANIKAIYDLPVIVIGIGVIVAFYALSQYMRRDSLGDVTISSKTAKTFLTNNAIILALLVLVVIICIKERKFMQVRVVLDILTQSSTKLIIALGICFTLLIAGTDLSAGRMVGLASVISCSMLQTATYANRFFPDLPQVPIILPVALSILACMMFGGLNGFLVAKYDMHPFIATLATQVIIYGACSLYFDMPPNNSQPIGGVRPDFALLGQFKFAEKAFGTKFPGISILVPIALIVLVVIWFVLNKTVFGKNVYAIGGNREAAVVSGVNVFRTTMGIFILAGGLYGFAGVLEGARTAGATNNYGNGYELDAIAACVVGGVSLNGGIGKVGGILSGVLIFTVIQYGLQFINVSPMWQQVIKGIIIAVAVAIDLAKYRKK</sequence>
<dbReference type="PANTHER" id="PTHR32196:SF18">
    <property type="entry name" value="GALACTOSE_METHYL GALACTOSIDE IMPORT PERMEASE PROTEIN MGLC"/>
    <property type="match status" value="1"/>
</dbReference>
<proteinExistence type="predicted"/>
<feature type="transmembrane region" description="Helical" evidence="6">
    <location>
        <begin position="181"/>
        <end position="204"/>
    </location>
</feature>
<evidence type="ECO:0000256" key="1">
    <source>
        <dbReference type="ARBA" id="ARBA00004651"/>
    </source>
</evidence>
<feature type="transmembrane region" description="Helical" evidence="6">
    <location>
        <begin position="211"/>
        <end position="229"/>
    </location>
</feature>
<keyword evidence="2" id="KW-1003">Cell membrane</keyword>
<organism evidence="7 8">
    <name type="scientific">Anaerotruncus colihominis DSM 17241</name>
    <dbReference type="NCBI Taxonomy" id="445972"/>
    <lineage>
        <taxon>Bacteria</taxon>
        <taxon>Bacillati</taxon>
        <taxon>Bacillota</taxon>
        <taxon>Clostridia</taxon>
        <taxon>Eubacteriales</taxon>
        <taxon>Oscillospiraceae</taxon>
        <taxon>Anaerotruncus</taxon>
    </lineage>
</organism>
<dbReference type="CDD" id="cd06579">
    <property type="entry name" value="TM_PBP1_transp_AraH_like"/>
    <property type="match status" value="1"/>
</dbReference>
<keyword evidence="3 6" id="KW-0812">Transmembrane</keyword>
<reference evidence="7" key="1">
    <citation type="submission" date="2007-11" db="EMBL/GenBank/DDBJ databases">
        <authorList>
            <person name="Fulton L."/>
            <person name="Clifton S."/>
            <person name="Fulton B."/>
            <person name="Xu J."/>
            <person name="Minx P."/>
            <person name="Pepin K.H."/>
            <person name="Johnson M."/>
            <person name="Thiruvilangam P."/>
            <person name="Bhonagiri V."/>
            <person name="Nash W.E."/>
            <person name="Mardis E.R."/>
            <person name="Wilson R.K."/>
        </authorList>
    </citation>
    <scope>NUCLEOTIDE SEQUENCE [LARGE SCALE GENOMIC DNA]</scope>
    <source>
        <strain evidence="7">DSM 17241</strain>
    </source>
</reference>
<evidence type="ECO:0000256" key="3">
    <source>
        <dbReference type="ARBA" id="ARBA00022692"/>
    </source>
</evidence>
<evidence type="ECO:0000256" key="6">
    <source>
        <dbReference type="SAM" id="Phobius"/>
    </source>
</evidence>
<protein>
    <submittedName>
        <fullName evidence="7">Branched-chain amino acid ABC transporter, permease protein</fullName>
    </submittedName>
</protein>
<evidence type="ECO:0000256" key="2">
    <source>
        <dbReference type="ARBA" id="ARBA00022475"/>
    </source>
</evidence>
<evidence type="ECO:0000256" key="5">
    <source>
        <dbReference type="ARBA" id="ARBA00023136"/>
    </source>
</evidence>
<evidence type="ECO:0000313" key="8">
    <source>
        <dbReference type="Proteomes" id="UP000003803"/>
    </source>
</evidence>
<dbReference type="HOGENOM" id="CLU_028880_1_0_9"/>
<feature type="transmembrane region" description="Helical" evidence="6">
    <location>
        <begin position="151"/>
        <end position="169"/>
    </location>
</feature>
<gene>
    <name evidence="7" type="ORF">ANACOL_00338</name>
</gene>
<dbReference type="EMBL" id="ABGD02000005">
    <property type="protein sequence ID" value="EDS12787.1"/>
    <property type="molecule type" value="Genomic_DNA"/>
</dbReference>
<dbReference type="GO" id="GO:0022857">
    <property type="term" value="F:transmembrane transporter activity"/>
    <property type="evidence" value="ECO:0007669"/>
    <property type="project" value="InterPro"/>
</dbReference>
<dbReference type="Pfam" id="PF02653">
    <property type="entry name" value="BPD_transp_2"/>
    <property type="match status" value="1"/>
</dbReference>
<keyword evidence="4 6" id="KW-1133">Transmembrane helix</keyword>
<dbReference type="Proteomes" id="UP000003803">
    <property type="component" value="Unassembled WGS sequence"/>
</dbReference>
<comment type="caution">
    <text evidence="7">The sequence shown here is derived from an EMBL/GenBank/DDBJ whole genome shotgun (WGS) entry which is preliminary data.</text>
</comment>
<feature type="transmembrane region" description="Helical" evidence="6">
    <location>
        <begin position="88"/>
        <end position="107"/>
    </location>
</feature>
<feature type="transmembrane region" description="Helical" evidence="6">
    <location>
        <begin position="21"/>
        <end position="44"/>
    </location>
</feature>